<dbReference type="CDD" id="cd03784">
    <property type="entry name" value="GT1_Gtf-like"/>
    <property type="match status" value="1"/>
</dbReference>
<dbReference type="InterPro" id="IPR050426">
    <property type="entry name" value="Glycosyltransferase_28"/>
</dbReference>
<dbReference type="GO" id="GO:0016906">
    <property type="term" value="F:sterol 3-beta-glucosyltransferase activity"/>
    <property type="evidence" value="ECO:0007669"/>
    <property type="project" value="UniProtKB-ARBA"/>
</dbReference>
<evidence type="ECO:0000313" key="4">
    <source>
        <dbReference type="EMBL" id="KAJ9155599.1"/>
    </source>
</evidence>
<reference evidence="4" key="1">
    <citation type="submission" date="2022-07" db="EMBL/GenBank/DDBJ databases">
        <title>Fungi with potential for degradation of polypropylene.</title>
        <authorList>
            <person name="Gostincar C."/>
        </authorList>
    </citation>
    <scope>NUCLEOTIDE SEQUENCE</scope>
    <source>
        <strain evidence="4">EXF-13308</strain>
    </source>
</reference>
<dbReference type="InterPro" id="IPR010610">
    <property type="entry name" value="EryCIII-like_C"/>
</dbReference>
<evidence type="ECO:0000259" key="3">
    <source>
        <dbReference type="Pfam" id="PF06722"/>
    </source>
</evidence>
<comment type="caution">
    <text evidence="4">The sequence shown here is derived from an EMBL/GenBank/DDBJ whole genome shotgun (WGS) entry which is preliminary data.</text>
</comment>
<dbReference type="Proteomes" id="UP001174694">
    <property type="component" value="Unassembled WGS sequence"/>
</dbReference>
<evidence type="ECO:0000256" key="1">
    <source>
        <dbReference type="ARBA" id="ARBA00022679"/>
    </source>
</evidence>
<dbReference type="EMBL" id="JANBVO010000003">
    <property type="protein sequence ID" value="KAJ9155599.1"/>
    <property type="molecule type" value="Genomic_DNA"/>
</dbReference>
<dbReference type="AlphaFoldDB" id="A0AA38RQU1"/>
<evidence type="ECO:0000313" key="5">
    <source>
        <dbReference type="Proteomes" id="UP001174694"/>
    </source>
</evidence>
<dbReference type="Pfam" id="PF06722">
    <property type="entry name" value="EryCIII-like_C"/>
    <property type="match status" value="1"/>
</dbReference>
<dbReference type="FunFam" id="3.40.50.2000:FF:000100">
    <property type="entry name" value="Glycosyltransferase family 1 protein"/>
    <property type="match status" value="1"/>
</dbReference>
<keyword evidence="5" id="KW-1185">Reference proteome</keyword>
<dbReference type="Pfam" id="PF03033">
    <property type="entry name" value="Glyco_transf_28"/>
    <property type="match status" value="1"/>
</dbReference>
<dbReference type="FunFam" id="3.40.50.2000:FF:000009">
    <property type="entry name" value="Sterol 3-beta-glucosyltransferase UGT80A2"/>
    <property type="match status" value="1"/>
</dbReference>
<evidence type="ECO:0000259" key="2">
    <source>
        <dbReference type="Pfam" id="PF03033"/>
    </source>
</evidence>
<accession>A0AA38RQU1</accession>
<dbReference type="Gene3D" id="3.40.50.2000">
    <property type="entry name" value="Glycogen Phosphorylase B"/>
    <property type="match status" value="2"/>
</dbReference>
<sequence>MERVNVPPCEGEYEESPPPYEAIAAEGWLGQNSGSIGDDGRVDIDLGSRFCKTLSLVVPPVDTSSQKRPTVETWHAPPTPSRWTVRLNIVIQVVGSRGDVQPFVALGNELQRYGHRVRLATHNVFDDFVRSSGLEFFPIGGDPAELMAYMVKNPGLVPSMKSLGAGDIQRKREMVAEMLEGCWRSCVEPDPVSQRPFVAEAIIANPPSFAHVHCAEALGVPLHLMFTMPWTSTRAFSHPLANLKIENSGLDRSTANYVSFLVVEWLTWQGLGDVINKFRKTIDLDPVPLSEGPGLAESLKIPFTYCWSPALIPKPIDWPSYIDVCGFFFREPSRYTPEPELDTFLRKGPPPVYIGFGSIVIQDPEGLTRTLIGAVNRAGVRAIISRGWSNLGANLPSDENVFFLGDCPHEWLFQYVSAVVHHGGAGTTACGLLNGRPTVIVPFFGDQPFWGEMVAAAGAGPPPIPQKVLNSSNLADAIEFCLTPEASTAAARMAAKMHMESGVKRATESFHANLPLERLQCDVFRDRPAVWSYKKGGKTVRLSSTAAWILSDHLLVDLNKLSLYRPSPLIIENRRWDPVTATMSAAVGTWADMAKATADIVVKPVRTYHRAATNNTNAIAGSSASSRSLPASATTDERFARVMEQRSSDTTSRGCQGTFGKASLASASAVGSFFHAFSKGMFIDIPLATTEGLRQVPKFYGGEVRDHGDVRDWKSGAIVGGRNLGFGIVDGFTDLVNEPIKGAKEEGALGVAKGVAKGFAGFTTKVASGALGIVAYPGQGVYKTARAAMHPNTRQAIRKARYQEGEFLARNAKDSEIDVRTALQRFREVLGRDLEDRHSIR</sequence>
<dbReference type="PANTHER" id="PTHR48050:SF27">
    <property type="entry name" value="GLUCOSYLTRANSFERASE, PUTATIVE (AFU_ORTHOLOGUE AFUA_7G04880)-RELATED"/>
    <property type="match status" value="1"/>
</dbReference>
<dbReference type="InterPro" id="IPR002213">
    <property type="entry name" value="UDP_glucos_trans"/>
</dbReference>
<gene>
    <name evidence="4" type="ORF">NKR23_g2083</name>
</gene>
<dbReference type="GO" id="GO:0005975">
    <property type="term" value="P:carbohydrate metabolic process"/>
    <property type="evidence" value="ECO:0007669"/>
    <property type="project" value="InterPro"/>
</dbReference>
<proteinExistence type="predicted"/>
<feature type="domain" description="Glycosyltransferase family 28 N-terminal" evidence="2">
    <location>
        <begin position="89"/>
        <end position="236"/>
    </location>
</feature>
<dbReference type="PANTHER" id="PTHR48050">
    <property type="entry name" value="STEROL 3-BETA-GLUCOSYLTRANSFERASE"/>
    <property type="match status" value="1"/>
</dbReference>
<dbReference type="SUPFAM" id="SSF53756">
    <property type="entry name" value="UDP-Glycosyltransferase/glycogen phosphorylase"/>
    <property type="match status" value="1"/>
</dbReference>
<dbReference type="InterPro" id="IPR004276">
    <property type="entry name" value="GlycoTrans_28_N"/>
</dbReference>
<keyword evidence="1" id="KW-0808">Transferase</keyword>
<organism evidence="4 5">
    <name type="scientific">Pleurostoma richardsiae</name>
    <dbReference type="NCBI Taxonomy" id="41990"/>
    <lineage>
        <taxon>Eukaryota</taxon>
        <taxon>Fungi</taxon>
        <taxon>Dikarya</taxon>
        <taxon>Ascomycota</taxon>
        <taxon>Pezizomycotina</taxon>
        <taxon>Sordariomycetes</taxon>
        <taxon>Sordariomycetidae</taxon>
        <taxon>Calosphaeriales</taxon>
        <taxon>Pleurostomataceae</taxon>
        <taxon>Pleurostoma</taxon>
    </lineage>
</organism>
<name>A0AA38RQU1_9PEZI</name>
<protein>
    <submittedName>
        <fullName evidence="4">Sterol 3-beta-glucosyltransferase UGT80A2</fullName>
    </submittedName>
</protein>
<feature type="domain" description="Erythromycin biosynthesis protein CIII-like C-terminal" evidence="3">
    <location>
        <begin position="394"/>
        <end position="497"/>
    </location>
</feature>